<dbReference type="InterPro" id="IPR016084">
    <property type="entry name" value="Haem_Oase-like_multi-hlx"/>
</dbReference>
<dbReference type="Pfam" id="PF12981">
    <property type="entry name" value="DUF3865"/>
    <property type="match status" value="1"/>
</dbReference>
<name>A0AA97AIK8_9CYAN</name>
<accession>A0AA97AIK8</accession>
<dbReference type="SUPFAM" id="SSF48613">
    <property type="entry name" value="Heme oxygenase-like"/>
    <property type="match status" value="1"/>
</dbReference>
<sequence length="257" mass="28664">MTIQSFDRLIESLNCSMLQDYAAVNSQKNPVMLLTAHLTVPQLTFIVQQYSIFPKELIGMIDQARNKALAAGWTAVSEVLSENIAEELGSQTQNISHADLLAQGLEMGLNVPVLNASPSEATLVLLKALQLVFDQPVAYSLGAMYAVEATSIAELQLVKRLIEFLMEGALPKPLHYFFEMHLNEWEPAHEKQLQTAIAAYLTPNDFHQFQQGFRAVMTIVDAWWHNLLVEAMLLNYAQASQPMHVQEQVQNSVNAAV</sequence>
<evidence type="ECO:0000313" key="1">
    <source>
        <dbReference type="EMBL" id="WNZ25664.1"/>
    </source>
</evidence>
<dbReference type="AlphaFoldDB" id="A0AA97AIK8"/>
<organism evidence="1">
    <name type="scientific">Leptolyngbya sp. NK1-12</name>
    <dbReference type="NCBI Taxonomy" id="2547451"/>
    <lineage>
        <taxon>Bacteria</taxon>
        <taxon>Bacillati</taxon>
        <taxon>Cyanobacteriota</taxon>
        <taxon>Cyanophyceae</taxon>
        <taxon>Leptolyngbyales</taxon>
        <taxon>Leptolyngbyaceae</taxon>
        <taxon>Leptolyngbya group</taxon>
        <taxon>Leptolyngbya</taxon>
    </lineage>
</organism>
<gene>
    <name evidence="1" type="ORF">HJG54_24385</name>
</gene>
<dbReference type="EMBL" id="CP053586">
    <property type="protein sequence ID" value="WNZ25664.1"/>
    <property type="molecule type" value="Genomic_DNA"/>
</dbReference>
<proteinExistence type="predicted"/>
<dbReference type="InterPro" id="IPR024477">
    <property type="entry name" value="DUF3865_CADD-like"/>
</dbReference>
<dbReference type="Gene3D" id="1.20.910.10">
    <property type="entry name" value="Heme oxygenase-like"/>
    <property type="match status" value="1"/>
</dbReference>
<protein>
    <submittedName>
        <fullName evidence="1">DUF3865 domain-containing protein</fullName>
    </submittedName>
</protein>
<dbReference type="RefSeq" id="WP_316431825.1">
    <property type="nucleotide sequence ID" value="NZ_CP053586.1"/>
</dbReference>
<reference evidence="1" key="1">
    <citation type="submission" date="2020-05" db="EMBL/GenBank/DDBJ databases">
        <authorList>
            <person name="Zhu T."/>
            <person name="Keshari N."/>
            <person name="Lu X."/>
        </authorList>
    </citation>
    <scope>NUCLEOTIDE SEQUENCE</scope>
    <source>
        <strain evidence="1">NK1-12</strain>
    </source>
</reference>